<dbReference type="AlphaFoldDB" id="A0A2T0LL20"/>
<evidence type="ECO:0000256" key="1">
    <source>
        <dbReference type="SAM" id="MobiDB-lite"/>
    </source>
</evidence>
<dbReference type="NCBIfam" id="TIGR02547">
    <property type="entry name" value="casA_cse1"/>
    <property type="match status" value="1"/>
</dbReference>
<dbReference type="Gene3D" id="1.10.132.100">
    <property type="match status" value="1"/>
</dbReference>
<reference evidence="2 3" key="1">
    <citation type="submission" date="2018-03" db="EMBL/GenBank/DDBJ databases">
        <title>Genomic Encyclopedia of Type Strains, Phase III (KMG-III): the genomes of soil and plant-associated and newly described type strains.</title>
        <authorList>
            <person name="Whitman W."/>
        </authorList>
    </citation>
    <scope>NUCLEOTIDE SEQUENCE [LARGE SCALE GENOMIC DNA]</scope>
    <source>
        <strain evidence="2 3">CGMCC 4.7125</strain>
    </source>
</reference>
<keyword evidence="3" id="KW-1185">Reference proteome</keyword>
<sequence length="536" mass="59757">MRFPLAEEPWLPVVDLRGHAFSVGFRELLTRAHELRWLDAEAPPVTAALHRLLIALLHRVLDGPAHHDEWARWWKEPALPADRIAAYLDEHAGELDLFDPRRPFLQCPALGQLAPRSAAQLVHFRSVGNNVTLFDKTIATDTLRLSPAEAARWLVTVQCYDPGGLKTPFTKTKHSQSALGNRFGMVLVEGNTLKETLLLNTCRYDPAADLPWRSADAAGGDRPAWEAEPDGPEPDERLPRGWLDLLTWPSRRVLLHPATDGTGLVDGAVITPGTTLKGELHNIELMVAFGRQPTRSARSTKEPPPWSPVRLHELRGVWRHARTMLLDEDQLVHHRPRALDEVAERVQEDVLSRHQVFTIRVFGQQLDDSGGGSVYAWLQEQLPAPAALLAARRPEVGPVLGSCVALADHLGNALTGLATACRRAFHAEHPPAAKRAAQRNVGPAQDYWPRLPSPFATLLLDLGTAEEAETTPKPPVRQWRDTVHRLATETADQLVAQLRERQGRHLYEISGAYERFERDVKARCQTFDNQIAGILP</sequence>
<organism evidence="2 3">
    <name type="scientific">Prauserella shujinwangii</name>
    <dbReference type="NCBI Taxonomy" id="1453103"/>
    <lineage>
        <taxon>Bacteria</taxon>
        <taxon>Bacillati</taxon>
        <taxon>Actinomycetota</taxon>
        <taxon>Actinomycetes</taxon>
        <taxon>Pseudonocardiales</taxon>
        <taxon>Pseudonocardiaceae</taxon>
        <taxon>Prauserella</taxon>
    </lineage>
</organism>
<accession>A0A2T0LL20</accession>
<dbReference type="EMBL" id="PVNH01000014">
    <property type="protein sequence ID" value="PRX43584.1"/>
    <property type="molecule type" value="Genomic_DNA"/>
</dbReference>
<gene>
    <name evidence="2" type="ORF">B0I33_11444</name>
</gene>
<dbReference type="Proteomes" id="UP000238362">
    <property type="component" value="Unassembled WGS sequence"/>
</dbReference>
<dbReference type="Pfam" id="PF09481">
    <property type="entry name" value="CRISPR_Cse1"/>
    <property type="match status" value="1"/>
</dbReference>
<evidence type="ECO:0000313" key="2">
    <source>
        <dbReference type="EMBL" id="PRX43584.1"/>
    </source>
</evidence>
<comment type="caution">
    <text evidence="2">The sequence shown here is derived from an EMBL/GenBank/DDBJ whole genome shotgun (WGS) entry which is preliminary data.</text>
</comment>
<dbReference type="InterPro" id="IPR013381">
    <property type="entry name" value="CRISPR-assoc_prot_Cse1"/>
</dbReference>
<proteinExistence type="predicted"/>
<dbReference type="RefSeq" id="WP_181193481.1">
    <property type="nucleotide sequence ID" value="NZ_PVNH01000014.1"/>
</dbReference>
<evidence type="ECO:0000313" key="3">
    <source>
        <dbReference type="Proteomes" id="UP000238362"/>
    </source>
</evidence>
<name>A0A2T0LL20_9PSEU</name>
<protein>
    <submittedName>
        <fullName evidence="2">CRISPR-associated Cse1 family protein</fullName>
    </submittedName>
</protein>
<feature type="region of interest" description="Disordered" evidence="1">
    <location>
        <begin position="215"/>
        <end position="238"/>
    </location>
</feature>